<keyword evidence="5 9" id="KW-1133">Transmembrane helix</keyword>
<organism evidence="11 12">
    <name type="scientific">Ferroacidibacillus organovorans</name>
    <dbReference type="NCBI Taxonomy" id="1765683"/>
    <lineage>
        <taxon>Bacteria</taxon>
        <taxon>Bacillati</taxon>
        <taxon>Bacillota</taxon>
        <taxon>Bacilli</taxon>
        <taxon>Bacillales</taxon>
        <taxon>Alicyclobacillaceae</taxon>
        <taxon>Ferroacidibacillus</taxon>
    </lineage>
</organism>
<dbReference type="PROSITE" id="PS00077">
    <property type="entry name" value="COX1_CUB"/>
    <property type="match status" value="1"/>
</dbReference>
<dbReference type="AlphaFoldDB" id="A0A853K8F5"/>
<feature type="transmembrane region" description="Helical" evidence="9">
    <location>
        <begin position="295"/>
        <end position="313"/>
    </location>
</feature>
<comment type="function">
    <text evidence="7">Cytochrome c oxidase is the component of the respiratory chain that catalyzes the reduction of oxygen to water. Subunits 1-3 form the functional core of the enzyme complex. CO I is the catalytic subunit of the enzyme. Electrons originating in cytochrome c are transferred via the copper A center of subunit 2 and heme A of subunit 1 to the bimetallic center formed by heme A3 and copper B.</text>
</comment>
<evidence type="ECO:0000256" key="3">
    <source>
        <dbReference type="ARBA" id="ARBA00022692"/>
    </source>
</evidence>
<reference evidence="11 12" key="1">
    <citation type="submission" date="2016-02" db="EMBL/GenBank/DDBJ databases">
        <title>Draft genome sequence of Acidibacillus ferrooxidans SLC66.</title>
        <authorList>
            <person name="Oliveira G."/>
            <person name="Nancucheo I."/>
            <person name="Dall'Agnol H."/>
            <person name="Johnson B."/>
            <person name="Oliveira R."/>
            <person name="Nunes G.L."/>
            <person name="Tzotzos G."/>
            <person name="Orellana S.C."/>
            <person name="Salim A.C."/>
            <person name="Araujo F.M."/>
        </authorList>
    </citation>
    <scope>NUCLEOTIDE SEQUENCE [LARGE SCALE GENOMIC DNA]</scope>
    <source>
        <strain evidence="11 12">SLC66</strain>
    </source>
</reference>
<dbReference type="SUPFAM" id="SSF81442">
    <property type="entry name" value="Cytochrome c oxidase subunit I-like"/>
    <property type="match status" value="1"/>
</dbReference>
<keyword evidence="8" id="KW-0408">Iron</keyword>
<dbReference type="GO" id="GO:0020037">
    <property type="term" value="F:heme binding"/>
    <property type="evidence" value="ECO:0007669"/>
    <property type="project" value="InterPro"/>
</dbReference>
<feature type="transmembrane region" description="Helical" evidence="9">
    <location>
        <begin position="146"/>
        <end position="170"/>
    </location>
</feature>
<evidence type="ECO:0000256" key="9">
    <source>
        <dbReference type="SAM" id="Phobius"/>
    </source>
</evidence>
<evidence type="ECO:0000313" key="12">
    <source>
        <dbReference type="Proteomes" id="UP000077421"/>
    </source>
</evidence>
<evidence type="ECO:0000259" key="10">
    <source>
        <dbReference type="PROSITE" id="PS50855"/>
    </source>
</evidence>
<dbReference type="InterPro" id="IPR023616">
    <property type="entry name" value="Cyt_c_oxase-like_su1_dom"/>
</dbReference>
<evidence type="ECO:0000256" key="8">
    <source>
        <dbReference type="RuleBase" id="RU000370"/>
    </source>
</evidence>
<dbReference type="InterPro" id="IPR000883">
    <property type="entry name" value="Cyt_C_Oxase_1"/>
</dbReference>
<protein>
    <recommendedName>
        <fullName evidence="10">Cytochrome oxidase subunit I profile domain-containing protein</fullName>
    </recommendedName>
</protein>
<dbReference type="PANTHER" id="PTHR10422">
    <property type="entry name" value="CYTOCHROME C OXIDASE SUBUNIT 1"/>
    <property type="match status" value="1"/>
</dbReference>
<dbReference type="InterPro" id="IPR036927">
    <property type="entry name" value="Cyt_c_oxase-like_su1_sf"/>
</dbReference>
<name>A0A853K8F5_9BACL</name>
<dbReference type="InterPro" id="IPR023615">
    <property type="entry name" value="Cyt_c_Oxase_su1_BS"/>
</dbReference>
<dbReference type="PRINTS" id="PR01165">
    <property type="entry name" value="CYCOXIDASEI"/>
</dbReference>
<dbReference type="GO" id="GO:0004129">
    <property type="term" value="F:cytochrome-c oxidase activity"/>
    <property type="evidence" value="ECO:0007669"/>
    <property type="project" value="InterPro"/>
</dbReference>
<dbReference type="Proteomes" id="UP000077421">
    <property type="component" value="Unassembled WGS sequence"/>
</dbReference>
<keyword evidence="3 8" id="KW-0812">Transmembrane</keyword>
<sequence>MSSLITSLNLLVTMIYRRAPGVTWGRMPVFAWSQVAVAIMSMIWLPEIQTGMVMGLLDRVIPTNFFNPHGGYALAWESLFWLFGHPEVYIVMLPAWGVWLEITSVMSRKTLFAKKYVITALGFLAVLSSMVWAHHMFTSIRNSEMIPFSFFTESVSIPTGVMFLSALGTMWNGRIRFNTPMWYVLASMFNFTIGGLTGFFLADVPANLALHNTFFVVAHFHFTFLGGMIFAWLGALYYWFPKITGKMYNERWGKLGALLVFVFFNATFLQMFLVGLHGMNRWVAQYPAYLANQNLWISVSAFLLGIGFIIAFWNMAISWVKGVTAAENPWDAKTLEWITSSPPPVENFSEIPVVADGFYRYGAADPELPLFEAETLKALARRQKRHKEAAAGKDER</sequence>
<keyword evidence="6 9" id="KW-0472">Membrane</keyword>
<feature type="transmembrane region" description="Helical" evidence="9">
    <location>
        <begin position="116"/>
        <end position="134"/>
    </location>
</feature>
<comment type="similarity">
    <text evidence="8">Belongs to the heme-copper respiratory oxidase family.</text>
</comment>
<feature type="transmembrane region" description="Helical" evidence="9">
    <location>
        <begin position="252"/>
        <end position="275"/>
    </location>
</feature>
<feature type="transmembrane region" description="Helical" evidence="9">
    <location>
        <begin position="27"/>
        <end position="45"/>
    </location>
</feature>
<dbReference type="GO" id="GO:0016020">
    <property type="term" value="C:membrane"/>
    <property type="evidence" value="ECO:0007669"/>
    <property type="project" value="UniProtKB-SubCell"/>
</dbReference>
<dbReference type="PROSITE" id="PS50855">
    <property type="entry name" value="COX1"/>
    <property type="match status" value="1"/>
</dbReference>
<comment type="caution">
    <text evidence="11">The sequence shown here is derived from an EMBL/GenBank/DDBJ whole genome shotgun (WGS) entry which is preliminary data.</text>
</comment>
<dbReference type="PANTHER" id="PTHR10422:SF18">
    <property type="entry name" value="CYTOCHROME C OXIDASE SUBUNIT 1"/>
    <property type="match status" value="1"/>
</dbReference>
<dbReference type="GO" id="GO:0009060">
    <property type="term" value="P:aerobic respiration"/>
    <property type="evidence" value="ECO:0007669"/>
    <property type="project" value="InterPro"/>
</dbReference>
<feature type="transmembrane region" description="Helical" evidence="9">
    <location>
        <begin position="182"/>
        <end position="202"/>
    </location>
</feature>
<evidence type="ECO:0000256" key="7">
    <source>
        <dbReference type="ARBA" id="ARBA00025218"/>
    </source>
</evidence>
<evidence type="ECO:0000256" key="5">
    <source>
        <dbReference type="ARBA" id="ARBA00022989"/>
    </source>
</evidence>
<proteinExistence type="inferred from homology"/>
<keyword evidence="8" id="KW-0349">Heme</keyword>
<keyword evidence="2 8" id="KW-0679">Respiratory chain</keyword>
<evidence type="ECO:0000256" key="4">
    <source>
        <dbReference type="ARBA" id="ARBA00022982"/>
    </source>
</evidence>
<dbReference type="GO" id="GO:0022904">
    <property type="term" value="P:respiratory electron transport chain"/>
    <property type="evidence" value="ECO:0007669"/>
    <property type="project" value="TreeGrafter"/>
</dbReference>
<evidence type="ECO:0000256" key="1">
    <source>
        <dbReference type="ARBA" id="ARBA00004141"/>
    </source>
</evidence>
<feature type="domain" description="Cytochrome oxidase subunit I profile" evidence="10">
    <location>
        <begin position="1"/>
        <end position="355"/>
    </location>
</feature>
<evidence type="ECO:0000256" key="2">
    <source>
        <dbReference type="ARBA" id="ARBA00022660"/>
    </source>
</evidence>
<keyword evidence="8" id="KW-0813">Transport</keyword>
<keyword evidence="8" id="KW-0479">Metal-binding</keyword>
<dbReference type="GO" id="GO:0015990">
    <property type="term" value="P:electron transport coupled proton transport"/>
    <property type="evidence" value="ECO:0007669"/>
    <property type="project" value="TreeGrafter"/>
</dbReference>
<keyword evidence="4 8" id="KW-0249">Electron transport</keyword>
<dbReference type="EMBL" id="LSUQ01000039">
    <property type="protein sequence ID" value="OAG93352.1"/>
    <property type="molecule type" value="Genomic_DNA"/>
</dbReference>
<dbReference type="Gene3D" id="1.20.210.10">
    <property type="entry name" value="Cytochrome c oxidase-like, subunit I domain"/>
    <property type="match status" value="1"/>
</dbReference>
<comment type="subcellular location">
    <subcellularLocation>
        <location evidence="1">Membrane</location>
        <topology evidence="1">Multi-pass membrane protein</topology>
    </subcellularLocation>
</comment>
<gene>
    <name evidence="11" type="ORF">AYW79_11175</name>
</gene>
<dbReference type="Pfam" id="PF00115">
    <property type="entry name" value="COX1"/>
    <property type="match status" value="1"/>
</dbReference>
<feature type="transmembrane region" description="Helical" evidence="9">
    <location>
        <begin position="214"/>
        <end position="240"/>
    </location>
</feature>
<evidence type="ECO:0000256" key="6">
    <source>
        <dbReference type="ARBA" id="ARBA00023136"/>
    </source>
</evidence>
<evidence type="ECO:0000313" key="11">
    <source>
        <dbReference type="EMBL" id="OAG93352.1"/>
    </source>
</evidence>
<accession>A0A853K8F5</accession>